<proteinExistence type="inferred from homology"/>
<evidence type="ECO:0000256" key="7">
    <source>
        <dbReference type="RuleBase" id="RU003949"/>
    </source>
</evidence>
<dbReference type="Pfam" id="PF00238">
    <property type="entry name" value="Ribosomal_L14"/>
    <property type="match status" value="1"/>
</dbReference>
<evidence type="ECO:0000256" key="3">
    <source>
        <dbReference type="ARBA" id="ARBA00022884"/>
    </source>
</evidence>
<evidence type="ECO:0000313" key="9">
    <source>
        <dbReference type="Proteomes" id="UP000070520"/>
    </source>
</evidence>
<dbReference type="GO" id="GO:0070180">
    <property type="term" value="F:large ribosomal subunit rRNA binding"/>
    <property type="evidence" value="ECO:0007669"/>
    <property type="project" value="TreeGrafter"/>
</dbReference>
<sequence length="138" mass="14860">MKASVTKGVSAVTPTKTLTPGARLTCADNTGAKELRLVSTIGYKGTRRRMPKAGIGDMIVASVRKGTPEMRNQVVQAIVIRQTKEYRRVNGLRVKFEDNAGILVTPEAAPQGSEVRGPMAREAAERWPQIAGIATMVV</sequence>
<dbReference type="FunFam" id="2.40.150.20:FF:000007">
    <property type="entry name" value="50S ribosomal protein L14"/>
    <property type="match status" value="1"/>
</dbReference>
<gene>
    <name evidence="6" type="primary">rpl14</name>
    <name evidence="8" type="ORF">AKJ42_02790</name>
</gene>
<dbReference type="HAMAP" id="MF_01367">
    <property type="entry name" value="Ribosomal_uL14"/>
    <property type="match status" value="1"/>
</dbReference>
<protein>
    <recommendedName>
        <fullName evidence="6">Large ribosomal subunit protein uL14</fullName>
    </recommendedName>
</protein>
<dbReference type="InterPro" id="IPR036853">
    <property type="entry name" value="Ribosomal_uL14_sf"/>
</dbReference>
<dbReference type="PANTHER" id="PTHR11761">
    <property type="entry name" value="50S/60S RIBOSOMAL PROTEIN L14/L23"/>
    <property type="match status" value="1"/>
</dbReference>
<evidence type="ECO:0000256" key="4">
    <source>
        <dbReference type="ARBA" id="ARBA00022980"/>
    </source>
</evidence>
<reference evidence="8 9" key="1">
    <citation type="journal article" date="2016" name="Sci. Rep.">
        <title>Metabolic traits of an uncultured archaeal lineage -MSBL1- from brine pools of the Red Sea.</title>
        <authorList>
            <person name="Mwirichia R."/>
            <person name="Alam I."/>
            <person name="Rashid M."/>
            <person name="Vinu M."/>
            <person name="Ba-Alawi W."/>
            <person name="Anthony Kamau A."/>
            <person name="Kamanda Ngugi D."/>
            <person name="Goker M."/>
            <person name="Klenk H.P."/>
            <person name="Bajic V."/>
            <person name="Stingl U."/>
        </authorList>
    </citation>
    <scope>NUCLEOTIDE SEQUENCE [LARGE SCALE GENOMIC DNA]</scope>
    <source>
        <strain evidence="8">SCGC-AAA261C02</strain>
    </source>
</reference>
<evidence type="ECO:0000313" key="8">
    <source>
        <dbReference type="EMBL" id="KXA99642.1"/>
    </source>
</evidence>
<dbReference type="PATRIC" id="fig|1698272.3.peg.467"/>
<dbReference type="Gene3D" id="2.40.150.20">
    <property type="entry name" value="Ribosomal protein L14"/>
    <property type="match status" value="1"/>
</dbReference>
<evidence type="ECO:0000256" key="6">
    <source>
        <dbReference type="HAMAP-Rule" id="MF_01367"/>
    </source>
</evidence>
<organism evidence="8 9">
    <name type="scientific">candidate division MSBL1 archaeon SCGC-AAA261C02</name>
    <dbReference type="NCBI Taxonomy" id="1698272"/>
    <lineage>
        <taxon>Archaea</taxon>
        <taxon>Methanobacteriati</taxon>
        <taxon>Methanobacteriota</taxon>
        <taxon>candidate division MSBL1</taxon>
    </lineage>
</organism>
<comment type="caution">
    <text evidence="8">The sequence shown here is derived from an EMBL/GenBank/DDBJ whole genome shotgun (WGS) entry which is preliminary data.</text>
</comment>
<dbReference type="InterPro" id="IPR000218">
    <property type="entry name" value="Ribosomal_uL14"/>
</dbReference>
<dbReference type="GO" id="GO:0003735">
    <property type="term" value="F:structural constituent of ribosome"/>
    <property type="evidence" value="ECO:0007669"/>
    <property type="project" value="InterPro"/>
</dbReference>
<dbReference type="SUPFAM" id="SSF50193">
    <property type="entry name" value="Ribosomal protein L14"/>
    <property type="match status" value="1"/>
</dbReference>
<dbReference type="PANTHER" id="PTHR11761:SF8">
    <property type="entry name" value="LARGE RIBOSOMAL SUBUNIT PROTEIN UL14"/>
    <property type="match status" value="1"/>
</dbReference>
<dbReference type="GO" id="GO:0006412">
    <property type="term" value="P:translation"/>
    <property type="evidence" value="ECO:0007669"/>
    <property type="project" value="UniProtKB-UniRule"/>
</dbReference>
<keyword evidence="2 6" id="KW-0699">rRNA-binding</keyword>
<dbReference type="SMART" id="SM01374">
    <property type="entry name" value="Ribosomal_L14"/>
    <property type="match status" value="1"/>
</dbReference>
<dbReference type="EMBL" id="LHXW01000032">
    <property type="protein sequence ID" value="KXA99642.1"/>
    <property type="molecule type" value="Genomic_DNA"/>
</dbReference>
<keyword evidence="4 6" id="KW-0689">Ribosomal protein</keyword>
<dbReference type="GO" id="GO:0022625">
    <property type="term" value="C:cytosolic large ribosomal subunit"/>
    <property type="evidence" value="ECO:0007669"/>
    <property type="project" value="TreeGrafter"/>
</dbReference>
<dbReference type="AlphaFoldDB" id="A0A133UZN9"/>
<keyword evidence="3 6" id="KW-0694">RNA-binding</keyword>
<keyword evidence="9" id="KW-1185">Reference proteome</keyword>
<comment type="function">
    <text evidence="6">Binds to 23S rRNA. Forms part of two intersubunit bridges in the 70S ribosome.</text>
</comment>
<dbReference type="CDD" id="cd00337">
    <property type="entry name" value="Ribosomal_uL14"/>
    <property type="match status" value="1"/>
</dbReference>
<evidence type="ECO:0000256" key="1">
    <source>
        <dbReference type="ARBA" id="ARBA00010745"/>
    </source>
</evidence>
<keyword evidence="5 6" id="KW-0687">Ribonucleoprotein</keyword>
<evidence type="ECO:0000256" key="5">
    <source>
        <dbReference type="ARBA" id="ARBA00023274"/>
    </source>
</evidence>
<name>A0A133UZN9_9EURY</name>
<evidence type="ECO:0000256" key="2">
    <source>
        <dbReference type="ARBA" id="ARBA00022730"/>
    </source>
</evidence>
<dbReference type="NCBIfam" id="NF006344">
    <property type="entry name" value="PRK08571.1"/>
    <property type="match status" value="1"/>
</dbReference>
<comment type="similarity">
    <text evidence="1 6 7">Belongs to the universal ribosomal protein uL14 family.</text>
</comment>
<dbReference type="Proteomes" id="UP000070520">
    <property type="component" value="Unassembled WGS sequence"/>
</dbReference>
<accession>A0A133UZN9</accession>
<comment type="subunit">
    <text evidence="6">Part of the 50S ribosomal subunit. Forms a cluster with proteins L3 and L24e, part of which may contact the 16S rRNA in 2 intersubunit bridges.</text>
</comment>